<dbReference type="InterPro" id="IPR011004">
    <property type="entry name" value="Trimer_LpxA-like_sf"/>
</dbReference>
<dbReference type="RefSeq" id="WP_179579071.1">
    <property type="nucleotide sequence ID" value="NZ_JACCFM010000001.1"/>
</dbReference>
<keyword evidence="3" id="KW-1185">Reference proteome</keyword>
<dbReference type="PANTHER" id="PTHR13061">
    <property type="entry name" value="DYNACTIN SUBUNIT P25"/>
    <property type="match status" value="1"/>
</dbReference>
<evidence type="ECO:0000313" key="2">
    <source>
        <dbReference type="EMBL" id="NYJ20465.1"/>
    </source>
</evidence>
<proteinExistence type="predicted"/>
<comment type="caution">
    <text evidence="2">The sequence shown here is derived from an EMBL/GenBank/DDBJ whole genome shotgun (WGS) entry which is preliminary data.</text>
</comment>
<evidence type="ECO:0000256" key="1">
    <source>
        <dbReference type="SAM" id="MobiDB-lite"/>
    </source>
</evidence>
<dbReference type="AlphaFoldDB" id="A0A7Z0J6J8"/>
<organism evidence="2 3">
    <name type="scientific">Glaciibacter psychrotolerans</name>
    <dbReference type="NCBI Taxonomy" id="670054"/>
    <lineage>
        <taxon>Bacteria</taxon>
        <taxon>Bacillati</taxon>
        <taxon>Actinomycetota</taxon>
        <taxon>Actinomycetes</taxon>
        <taxon>Micrococcales</taxon>
        <taxon>Microbacteriaceae</taxon>
        <taxon>Glaciibacter</taxon>
    </lineage>
</organism>
<dbReference type="Proteomes" id="UP000537260">
    <property type="component" value="Unassembled WGS sequence"/>
</dbReference>
<dbReference type="Pfam" id="PF00132">
    <property type="entry name" value="Hexapep"/>
    <property type="match status" value="1"/>
</dbReference>
<name>A0A7Z0J6J8_9MICO</name>
<dbReference type="InterPro" id="IPR001451">
    <property type="entry name" value="Hexapep"/>
</dbReference>
<accession>A0A7Z0J6J8</accession>
<feature type="region of interest" description="Disordered" evidence="1">
    <location>
        <begin position="173"/>
        <end position="207"/>
    </location>
</feature>
<gene>
    <name evidence="2" type="ORF">HNR05_002256</name>
</gene>
<evidence type="ECO:0000313" key="3">
    <source>
        <dbReference type="Proteomes" id="UP000537260"/>
    </source>
</evidence>
<dbReference type="Gene3D" id="2.160.10.10">
    <property type="entry name" value="Hexapeptide repeat proteins"/>
    <property type="match status" value="1"/>
</dbReference>
<reference evidence="2 3" key="1">
    <citation type="submission" date="2020-07" db="EMBL/GenBank/DDBJ databases">
        <title>Sequencing the genomes of 1000 actinobacteria strains.</title>
        <authorList>
            <person name="Klenk H.-P."/>
        </authorList>
    </citation>
    <scope>NUCLEOTIDE SEQUENCE [LARGE SCALE GENOMIC DNA]</scope>
    <source>
        <strain evidence="2 3">LI1</strain>
    </source>
</reference>
<dbReference type="EMBL" id="JACCFM010000001">
    <property type="protein sequence ID" value="NYJ20465.1"/>
    <property type="molecule type" value="Genomic_DNA"/>
</dbReference>
<sequence>MPCYEIDGVVPVVDPTAFVHESAILIGDVIVEAGCYIGPNASLRGDFGRILVGAGSNVQDNSVIHAFPGADAVLSPGSHIGHGVTLHGCTIGSYALIGIGSIVLDGAEIGHDALIGAGSLVTAGSRIPAGVLAHGRPATVVRELDEDTLSWKRDGVRIYQELAQRSLGTLRRVEPLAQPESDRPRVSTGPDVSRPLHESRADGPPGR</sequence>
<dbReference type="InterPro" id="IPR050484">
    <property type="entry name" value="Transf_Hexapept/Carb_Anhydrase"/>
</dbReference>
<protein>
    <submittedName>
        <fullName evidence="2">Phenylacetic acid degradation protein</fullName>
    </submittedName>
</protein>
<dbReference type="PANTHER" id="PTHR13061:SF29">
    <property type="entry name" value="GAMMA CARBONIC ANHYDRASE-LIKE 1, MITOCHONDRIAL-RELATED"/>
    <property type="match status" value="1"/>
</dbReference>
<dbReference type="SUPFAM" id="SSF51161">
    <property type="entry name" value="Trimeric LpxA-like enzymes"/>
    <property type="match status" value="1"/>
</dbReference>